<sequence length="295" mass="32181">MPGEPPYSRIPTSPRSSTSDAFERLRIDDDPSASGFPASRRAPPRWPPSESSAWKLFLATCTAVLALSALNLLSLSSSAALSTAAQNRAAQARLRAGELKRPSVYLGLDRVPVDPGYCRSRGTFPKRFWTYDADMGARAVLERVHAPDDKTVLRFGGPVRVVVDTYIPDHGLENCTLSLRRIPTSPSSPSDDSPTQDIDVYLLPSASIHPESPHGGGATYLDTLLYAPGRESTSRPFFCPSRGHVFFEWRCAARDCKVEFDLEGVTSLTASAASLSKTGFRITQYEGMQCIPARE</sequence>
<dbReference type="Proteomes" id="UP000193067">
    <property type="component" value="Unassembled WGS sequence"/>
</dbReference>
<gene>
    <name evidence="2" type="ORF">PYCCODRAFT_1438165</name>
</gene>
<evidence type="ECO:0000313" key="3">
    <source>
        <dbReference type="Proteomes" id="UP000193067"/>
    </source>
</evidence>
<evidence type="ECO:0000313" key="2">
    <source>
        <dbReference type="EMBL" id="OSC99594.1"/>
    </source>
</evidence>
<reference evidence="2 3" key="1">
    <citation type="journal article" date="2015" name="Biotechnol. Biofuels">
        <title>Enhanced degradation of softwood versus hardwood by the white-rot fungus Pycnoporus coccineus.</title>
        <authorList>
            <person name="Couturier M."/>
            <person name="Navarro D."/>
            <person name="Chevret D."/>
            <person name="Henrissat B."/>
            <person name="Piumi F."/>
            <person name="Ruiz-Duenas F.J."/>
            <person name="Martinez A.T."/>
            <person name="Grigoriev I.V."/>
            <person name="Riley R."/>
            <person name="Lipzen A."/>
            <person name="Berrin J.G."/>
            <person name="Master E.R."/>
            <person name="Rosso M.N."/>
        </authorList>
    </citation>
    <scope>NUCLEOTIDE SEQUENCE [LARGE SCALE GENOMIC DNA]</scope>
    <source>
        <strain evidence="2 3">BRFM310</strain>
    </source>
</reference>
<protein>
    <recommendedName>
        <fullName evidence="4">Ubiquitin 3 binding protein But2 C-terminal domain-containing protein</fullName>
    </recommendedName>
</protein>
<name>A0A1Y2IEP2_TRAC3</name>
<feature type="compositionally biased region" description="Low complexity" evidence="1">
    <location>
        <begin position="1"/>
        <end position="19"/>
    </location>
</feature>
<accession>A0A1Y2IEP2</accession>
<proteinExistence type="predicted"/>
<dbReference type="AlphaFoldDB" id="A0A1Y2IEP2"/>
<evidence type="ECO:0000256" key="1">
    <source>
        <dbReference type="SAM" id="MobiDB-lite"/>
    </source>
</evidence>
<dbReference type="OrthoDB" id="2752169at2759"/>
<feature type="region of interest" description="Disordered" evidence="1">
    <location>
        <begin position="1"/>
        <end position="47"/>
    </location>
</feature>
<organism evidence="2 3">
    <name type="scientific">Trametes coccinea (strain BRFM310)</name>
    <name type="common">Pycnoporus coccineus</name>
    <dbReference type="NCBI Taxonomy" id="1353009"/>
    <lineage>
        <taxon>Eukaryota</taxon>
        <taxon>Fungi</taxon>
        <taxon>Dikarya</taxon>
        <taxon>Basidiomycota</taxon>
        <taxon>Agaricomycotina</taxon>
        <taxon>Agaricomycetes</taxon>
        <taxon>Polyporales</taxon>
        <taxon>Polyporaceae</taxon>
        <taxon>Trametes</taxon>
    </lineage>
</organism>
<dbReference type="EMBL" id="KZ084126">
    <property type="protein sequence ID" value="OSC99594.1"/>
    <property type="molecule type" value="Genomic_DNA"/>
</dbReference>
<evidence type="ECO:0008006" key="4">
    <source>
        <dbReference type="Google" id="ProtNLM"/>
    </source>
</evidence>
<keyword evidence="3" id="KW-1185">Reference proteome</keyword>